<feature type="region of interest" description="Disordered" evidence="2">
    <location>
        <begin position="22"/>
        <end position="45"/>
    </location>
</feature>
<comment type="similarity">
    <text evidence="1">Belongs to the Cu-Zn superoxide dismutase family.</text>
</comment>
<dbReference type="Pfam" id="PF00080">
    <property type="entry name" value="Sod_Cu"/>
    <property type="match status" value="1"/>
</dbReference>
<feature type="compositionally biased region" description="Acidic residues" evidence="2">
    <location>
        <begin position="26"/>
        <end position="39"/>
    </location>
</feature>
<dbReference type="InterPro" id="IPR024134">
    <property type="entry name" value="SOD_Cu/Zn_/chaperone"/>
</dbReference>
<dbReference type="EMBL" id="AP014548">
    <property type="protein sequence ID" value="BAO56077.1"/>
    <property type="molecule type" value="Genomic_DNA"/>
</dbReference>
<dbReference type="SUPFAM" id="SSF49329">
    <property type="entry name" value="Cu,Zn superoxide dismutase-like"/>
    <property type="match status" value="1"/>
</dbReference>
<dbReference type="CDD" id="cd00305">
    <property type="entry name" value="Cu-Zn_Superoxide_Dismutase"/>
    <property type="match status" value="1"/>
</dbReference>
<feature type="region of interest" description="Disordered" evidence="2">
    <location>
        <begin position="104"/>
        <end position="137"/>
    </location>
</feature>
<protein>
    <submittedName>
        <fullName evidence="5">Superoxide dismutase</fullName>
    </submittedName>
</protein>
<organism evidence="5 6">
    <name type="scientific">Nonlabens marinus S1-08</name>
    <dbReference type="NCBI Taxonomy" id="1454201"/>
    <lineage>
        <taxon>Bacteria</taxon>
        <taxon>Pseudomonadati</taxon>
        <taxon>Bacteroidota</taxon>
        <taxon>Flavobacteriia</taxon>
        <taxon>Flavobacteriales</taxon>
        <taxon>Flavobacteriaceae</taxon>
        <taxon>Nonlabens</taxon>
    </lineage>
</organism>
<dbReference type="PROSITE" id="PS00087">
    <property type="entry name" value="SOD_CU_ZN_1"/>
    <property type="match status" value="1"/>
</dbReference>
<evidence type="ECO:0000256" key="2">
    <source>
        <dbReference type="SAM" id="MobiDB-lite"/>
    </source>
</evidence>
<dbReference type="InterPro" id="IPR036423">
    <property type="entry name" value="SOD-like_Cu/Zn_dom_sf"/>
</dbReference>
<dbReference type="KEGG" id="nmf:NMS_2068"/>
<gene>
    <name evidence="5" type="ORF">NMS_2068</name>
</gene>
<feature type="compositionally biased region" description="Basic and acidic residues" evidence="2">
    <location>
        <begin position="118"/>
        <end position="132"/>
    </location>
</feature>
<dbReference type="OrthoDB" id="9792957at2"/>
<dbReference type="GO" id="GO:0005507">
    <property type="term" value="F:copper ion binding"/>
    <property type="evidence" value="ECO:0007669"/>
    <property type="project" value="InterPro"/>
</dbReference>
<dbReference type="HOGENOM" id="CLU_056632_8_2_10"/>
<dbReference type="STRING" id="1454201.NMS_2068"/>
<feature type="chain" id="PRO_5004914244" evidence="3">
    <location>
        <begin position="20"/>
        <end position="197"/>
    </location>
</feature>
<evidence type="ECO:0000259" key="4">
    <source>
        <dbReference type="Pfam" id="PF00080"/>
    </source>
</evidence>
<evidence type="ECO:0000256" key="1">
    <source>
        <dbReference type="ARBA" id="ARBA00010457"/>
    </source>
</evidence>
<evidence type="ECO:0000313" key="6">
    <source>
        <dbReference type="Proteomes" id="UP000031760"/>
    </source>
</evidence>
<evidence type="ECO:0000313" key="5">
    <source>
        <dbReference type="EMBL" id="BAO56077.1"/>
    </source>
</evidence>
<dbReference type="InterPro" id="IPR001424">
    <property type="entry name" value="SOD_Cu_Zn_dom"/>
</dbReference>
<dbReference type="Proteomes" id="UP000031760">
    <property type="component" value="Chromosome"/>
</dbReference>
<name>W8VXK3_9FLAO</name>
<feature type="domain" description="Superoxide dismutase copper/zinc binding" evidence="4">
    <location>
        <begin position="65"/>
        <end position="196"/>
    </location>
</feature>
<dbReference type="AlphaFoldDB" id="W8VXK3"/>
<accession>W8VXK3</accession>
<keyword evidence="6" id="KW-1185">Reference proteome</keyword>
<sequence>MKKLNIALMALALTLSVSCKETKEEEMTDETMTEMEDSSSMDSESSMDSKMEIAVPMASKSGSNVTGVISFVQEGAQVKMIANLTGLEPGVHAIHLHENGDCSATDATSAGGHWNPKSNEHGDWDEGSHHMGDIGNLEANANGEASYTFSTDKWCMDCDDATKNIKGKGVIVHATADDFTSQPSGAAGARVACGVIE</sequence>
<dbReference type="GO" id="GO:0006801">
    <property type="term" value="P:superoxide metabolic process"/>
    <property type="evidence" value="ECO:0007669"/>
    <property type="project" value="InterPro"/>
</dbReference>
<keyword evidence="3" id="KW-0732">Signal</keyword>
<dbReference type="PANTHER" id="PTHR10003">
    <property type="entry name" value="SUPEROXIDE DISMUTASE CU-ZN -RELATED"/>
    <property type="match status" value="1"/>
</dbReference>
<dbReference type="InterPro" id="IPR018152">
    <property type="entry name" value="SOD_Cu/Zn_BS"/>
</dbReference>
<dbReference type="PROSITE" id="PS51257">
    <property type="entry name" value="PROKAR_LIPOPROTEIN"/>
    <property type="match status" value="1"/>
</dbReference>
<dbReference type="RefSeq" id="WP_041496566.1">
    <property type="nucleotide sequence ID" value="NZ_AP014548.1"/>
</dbReference>
<proteinExistence type="inferred from homology"/>
<dbReference type="Gene3D" id="2.60.40.200">
    <property type="entry name" value="Superoxide dismutase, copper/zinc binding domain"/>
    <property type="match status" value="1"/>
</dbReference>
<feature type="signal peptide" evidence="3">
    <location>
        <begin position="1"/>
        <end position="19"/>
    </location>
</feature>
<evidence type="ECO:0000256" key="3">
    <source>
        <dbReference type="SAM" id="SignalP"/>
    </source>
</evidence>
<reference evidence="5 6" key="1">
    <citation type="journal article" date="2014" name="Proc. Natl. Acad. Sci. U.S.A.">
        <title>Functional characterization of flavobacteria rhodopsins reveals a unique class of light-driven chloride pump in bacteria.</title>
        <authorList>
            <person name="Yoshizawa S."/>
            <person name="Kumagai Y."/>
            <person name="Kim H."/>
            <person name="Ogura Y."/>
            <person name="Hayashi T."/>
            <person name="Iwasaki W."/>
            <person name="DeLong E.F."/>
            <person name="Kogure K."/>
        </authorList>
    </citation>
    <scope>NUCLEOTIDE SEQUENCE [LARGE SCALE GENOMIC DNA]</scope>
    <source>
        <strain evidence="5 6">S1-08</strain>
    </source>
</reference>